<dbReference type="InterPro" id="IPR029058">
    <property type="entry name" value="AB_hydrolase_fold"/>
</dbReference>
<accession>A0AB34KHT1</accession>
<feature type="compositionally biased region" description="Polar residues" evidence="10">
    <location>
        <begin position="116"/>
        <end position="125"/>
    </location>
</feature>
<keyword evidence="3" id="KW-0719">Serine esterase</keyword>
<dbReference type="Pfam" id="PF01083">
    <property type="entry name" value="Cutinase"/>
    <property type="match status" value="1"/>
</dbReference>
<evidence type="ECO:0000313" key="12">
    <source>
        <dbReference type="EMBL" id="KAL1583547.1"/>
    </source>
</evidence>
<dbReference type="PANTHER" id="PTHR48250:SF2">
    <property type="entry name" value="CUTINASE"/>
    <property type="match status" value="1"/>
</dbReference>
<evidence type="ECO:0000256" key="1">
    <source>
        <dbReference type="ARBA" id="ARBA00007534"/>
    </source>
</evidence>
<gene>
    <name evidence="12" type="ORF">WHR41_07678</name>
</gene>
<evidence type="ECO:0000256" key="6">
    <source>
        <dbReference type="ARBA" id="ARBA00023157"/>
    </source>
</evidence>
<evidence type="ECO:0000256" key="9">
    <source>
        <dbReference type="PIRSR" id="PIRSR611150-2"/>
    </source>
</evidence>
<feature type="active site" description="Proton donor/acceptor" evidence="8">
    <location>
        <position position="297"/>
    </location>
</feature>
<evidence type="ECO:0000256" key="3">
    <source>
        <dbReference type="ARBA" id="ARBA00022487"/>
    </source>
</evidence>
<dbReference type="GO" id="GO:0005576">
    <property type="term" value="C:extracellular region"/>
    <property type="evidence" value="ECO:0007669"/>
    <property type="project" value="InterPro"/>
</dbReference>
<evidence type="ECO:0000256" key="4">
    <source>
        <dbReference type="ARBA" id="ARBA00022729"/>
    </source>
</evidence>
<evidence type="ECO:0000256" key="2">
    <source>
        <dbReference type="ARBA" id="ARBA00013095"/>
    </source>
</evidence>
<dbReference type="Gene3D" id="3.40.50.1820">
    <property type="entry name" value="alpha/beta hydrolase"/>
    <property type="match status" value="1"/>
</dbReference>
<dbReference type="GeneID" id="96009120"/>
<dbReference type="GO" id="GO:0016052">
    <property type="term" value="P:carbohydrate catabolic process"/>
    <property type="evidence" value="ECO:0007669"/>
    <property type="project" value="TreeGrafter"/>
</dbReference>
<keyword evidence="5" id="KW-0378">Hydrolase</keyword>
<protein>
    <recommendedName>
        <fullName evidence="2">cutinase</fullName>
        <ecNumber evidence="2">3.1.1.74</ecNumber>
    </recommendedName>
</protein>
<feature type="active site" description="Nucleophile" evidence="8">
    <location>
        <position position="225"/>
    </location>
</feature>
<evidence type="ECO:0000256" key="8">
    <source>
        <dbReference type="PIRSR" id="PIRSR611150-1"/>
    </source>
</evidence>
<dbReference type="GO" id="GO:0050525">
    <property type="term" value="F:cutinase activity"/>
    <property type="evidence" value="ECO:0007669"/>
    <property type="project" value="UniProtKB-EC"/>
</dbReference>
<comment type="caution">
    <text evidence="12">The sequence shown here is derived from an EMBL/GenBank/DDBJ whole genome shotgun (WGS) entry which is preliminary data.</text>
</comment>
<keyword evidence="4 11" id="KW-0732">Signal</keyword>
<dbReference type="InterPro" id="IPR011150">
    <property type="entry name" value="Cutinase_monf"/>
</dbReference>
<feature type="active site" evidence="8">
    <location>
        <position position="281"/>
    </location>
</feature>
<feature type="compositionally biased region" description="Low complexity" evidence="10">
    <location>
        <begin position="90"/>
        <end position="111"/>
    </location>
</feature>
<feature type="disulfide bond" evidence="9">
    <location>
        <begin position="277"/>
        <end position="284"/>
    </location>
</feature>
<feature type="signal peptide" evidence="11">
    <location>
        <begin position="1"/>
        <end position="18"/>
    </location>
</feature>
<dbReference type="InterPro" id="IPR000675">
    <property type="entry name" value="Cutinase/axe"/>
</dbReference>
<evidence type="ECO:0000256" key="11">
    <source>
        <dbReference type="SAM" id="SignalP"/>
    </source>
</evidence>
<feature type="compositionally biased region" description="Low complexity" evidence="10">
    <location>
        <begin position="27"/>
        <end position="43"/>
    </location>
</feature>
<evidence type="ECO:0000256" key="7">
    <source>
        <dbReference type="ARBA" id="ARBA00034045"/>
    </source>
</evidence>
<dbReference type="PANTHER" id="PTHR48250">
    <property type="entry name" value="CUTINASE 2-RELATED"/>
    <property type="match status" value="1"/>
</dbReference>
<feature type="chain" id="PRO_5044243151" description="cutinase" evidence="11">
    <location>
        <begin position="19"/>
        <end position="316"/>
    </location>
</feature>
<feature type="region of interest" description="Disordered" evidence="10">
    <location>
        <begin position="27"/>
        <end position="125"/>
    </location>
</feature>
<organism evidence="12 13">
    <name type="scientific">Cladosporium halotolerans</name>
    <dbReference type="NCBI Taxonomy" id="1052096"/>
    <lineage>
        <taxon>Eukaryota</taxon>
        <taxon>Fungi</taxon>
        <taxon>Dikarya</taxon>
        <taxon>Ascomycota</taxon>
        <taxon>Pezizomycotina</taxon>
        <taxon>Dothideomycetes</taxon>
        <taxon>Dothideomycetidae</taxon>
        <taxon>Cladosporiales</taxon>
        <taxon>Cladosporiaceae</taxon>
        <taxon>Cladosporium</taxon>
    </lineage>
</organism>
<evidence type="ECO:0000313" key="13">
    <source>
        <dbReference type="Proteomes" id="UP000803884"/>
    </source>
</evidence>
<dbReference type="Proteomes" id="UP000803884">
    <property type="component" value="Unassembled WGS sequence"/>
</dbReference>
<dbReference type="SMART" id="SM01110">
    <property type="entry name" value="Cutinase"/>
    <property type="match status" value="1"/>
</dbReference>
<feature type="compositionally biased region" description="Polar residues" evidence="10">
    <location>
        <begin position="70"/>
        <end position="89"/>
    </location>
</feature>
<sequence>MKSTFSAAVLALALSATAAPLGKHSSAHASLHSHSGSSNHTTNPSESSYGPPTFFGDNPSTYKGPPRGSPESQASSATTHRTPPSAANATSPHPHLSTSTSSSNTSLPLTPRNVPAQPSTPDYKSYISHDSTTMFGLQSPTCSAVTLIFARGTTEKGNMGTCVGPSLASALREKIPSLAVQGVDYPANSEGNTMYGASGGPNMAMLARAARKMCPGTKIVLAGYSQGARCIHGALGKSEEPFDGGDVAAVVAFGDPLNGHKGEEFEGVRREKVLQVCGDKDGRCQDGKVDLEVDGGHISYGSSAEDVAEWIQKTVG</sequence>
<keyword evidence="13" id="KW-1185">Reference proteome</keyword>
<keyword evidence="6 9" id="KW-1015">Disulfide bond</keyword>
<comment type="catalytic activity">
    <reaction evidence="7">
        <text>cutin + H2O = cutin monomers.</text>
        <dbReference type="EC" id="3.1.1.74"/>
    </reaction>
</comment>
<comment type="similarity">
    <text evidence="1">Belongs to the cutinase family.</text>
</comment>
<dbReference type="EMBL" id="JAAQHG020000034">
    <property type="protein sequence ID" value="KAL1583547.1"/>
    <property type="molecule type" value="Genomic_DNA"/>
</dbReference>
<dbReference type="EC" id="3.1.1.74" evidence="2"/>
<proteinExistence type="inferred from homology"/>
<dbReference type="RefSeq" id="XP_069226654.1">
    <property type="nucleotide sequence ID" value="XM_069376282.1"/>
</dbReference>
<evidence type="ECO:0000256" key="5">
    <source>
        <dbReference type="ARBA" id="ARBA00022801"/>
    </source>
</evidence>
<evidence type="ECO:0000256" key="10">
    <source>
        <dbReference type="SAM" id="MobiDB-lite"/>
    </source>
</evidence>
<name>A0AB34KHT1_9PEZI</name>
<dbReference type="AlphaFoldDB" id="A0AB34KHT1"/>
<feature type="disulfide bond" evidence="9">
    <location>
        <begin position="142"/>
        <end position="214"/>
    </location>
</feature>
<reference evidence="12 13" key="1">
    <citation type="journal article" date="2020" name="Microbiol. Resour. Announc.">
        <title>Draft Genome Sequence of a Cladosporium Species Isolated from the Mesophotic Ascidian Didemnum maculosum.</title>
        <authorList>
            <person name="Gioti A."/>
            <person name="Siaperas R."/>
            <person name="Nikolaivits E."/>
            <person name="Le Goff G."/>
            <person name="Ouazzani J."/>
            <person name="Kotoulas G."/>
            <person name="Topakas E."/>
        </authorList>
    </citation>
    <scope>NUCLEOTIDE SEQUENCE [LARGE SCALE GENOMIC DNA]</scope>
    <source>
        <strain evidence="12 13">TM138-S3</strain>
    </source>
</reference>
<dbReference type="SUPFAM" id="SSF53474">
    <property type="entry name" value="alpha/beta-Hydrolases"/>
    <property type="match status" value="1"/>
</dbReference>